<feature type="transmembrane region" description="Helical" evidence="1">
    <location>
        <begin position="6"/>
        <end position="25"/>
    </location>
</feature>
<comment type="caution">
    <text evidence="4">The sequence shown here is derived from an EMBL/GenBank/DDBJ whole genome shotgun (WGS) entry which is preliminary data.</text>
</comment>
<proteinExistence type="predicted"/>
<feature type="transmembrane region" description="Helical" evidence="1">
    <location>
        <begin position="271"/>
        <end position="292"/>
    </location>
</feature>
<dbReference type="InterPro" id="IPR012867">
    <property type="entry name" value="DUF1648"/>
</dbReference>
<dbReference type="EMBL" id="JABBNI010000047">
    <property type="protein sequence ID" value="NMM64699.1"/>
    <property type="molecule type" value="Genomic_DNA"/>
</dbReference>
<dbReference type="PIRSF" id="PIRSF032908">
    <property type="entry name" value="UCP032908"/>
    <property type="match status" value="1"/>
</dbReference>
<dbReference type="PANTHER" id="PTHR37810">
    <property type="entry name" value="IMMUNITY PROTEIN SDPI"/>
    <property type="match status" value="1"/>
</dbReference>
<gene>
    <name evidence="4" type="ORF">HBE96_19000</name>
</gene>
<keyword evidence="1" id="KW-1133">Transmembrane helix</keyword>
<protein>
    <submittedName>
        <fullName evidence="4">DUF1648 domain-containing protein</fullName>
    </submittedName>
</protein>
<dbReference type="InterPro" id="IPR014574">
    <property type="entry name" value="UCP032908"/>
</dbReference>
<evidence type="ECO:0000313" key="5">
    <source>
        <dbReference type="Proteomes" id="UP000537131"/>
    </source>
</evidence>
<reference evidence="4 5" key="1">
    <citation type="submission" date="2020-06" db="EMBL/GenBank/DDBJ databases">
        <title>Complete Genome Sequence of Clostridium muelleri sp. nov. P21T, an Acid-Alcohol Producing Acetogen Isolated from Old Hay.</title>
        <authorList>
            <person name="Duncan K.E."/>
            <person name="Tanner R.S."/>
        </authorList>
    </citation>
    <scope>NUCLEOTIDE SEQUENCE [LARGE SCALE GENOMIC DNA]</scope>
    <source>
        <strain evidence="4 5">P21</strain>
    </source>
</reference>
<dbReference type="Pfam" id="PF19124">
    <property type="entry name" value="DUF5808"/>
    <property type="match status" value="1"/>
</dbReference>
<keyword evidence="1" id="KW-0812">Transmembrane</keyword>
<feature type="transmembrane region" description="Helical" evidence="1">
    <location>
        <begin position="84"/>
        <end position="104"/>
    </location>
</feature>
<dbReference type="RefSeq" id="WP_169299282.1">
    <property type="nucleotide sequence ID" value="NZ_JABBNI010000047.1"/>
</dbReference>
<sequence>MDNRVLSSISIVFIVMLIFFIQIITPKLTRKEIYFGIRIPEKQLENEKLKEIYKQYVINNIIASVAFVIMAFLLFYYLNEYFNILNAILVIIYLIMSFFVYFIANKKVKQVKSELNWNKAKKSAVVVDTNFTKEKSKDMLASPLWFLIPLVIVIINIYIGYKVYNKLPDVVATHFNFAGKASGWTKKSYKLIWQMPAVQIFMLVIMFFSYKTIGWSKQQISASNPKESKERNKIFRYRWSAYMILMSIVISILFTLGNLSILQVIKMSGKVSMIVIFAITMLMIVSSMVMSIKTGQGGSRIKIEDINEEDTKLQDRDDDRYWKFASSIYVNKDDPAVFVEKRFGIGWTMNFGNIKTIIIFVVFLILCIGLPVLIH</sequence>
<dbReference type="AlphaFoldDB" id="A0A7Y0EJN4"/>
<evidence type="ECO:0000256" key="1">
    <source>
        <dbReference type="SAM" id="Phobius"/>
    </source>
</evidence>
<dbReference type="InterPro" id="IPR043831">
    <property type="entry name" value="DUF5808"/>
</dbReference>
<evidence type="ECO:0000259" key="3">
    <source>
        <dbReference type="Pfam" id="PF19124"/>
    </source>
</evidence>
<name>A0A7Y0EJN4_9CLOT</name>
<feature type="transmembrane region" description="Helical" evidence="1">
    <location>
        <begin position="239"/>
        <end position="265"/>
    </location>
</feature>
<feature type="domain" description="DUF5808" evidence="3">
    <location>
        <begin position="332"/>
        <end position="355"/>
    </location>
</feature>
<feature type="transmembrane region" description="Helical" evidence="1">
    <location>
        <begin position="56"/>
        <end position="78"/>
    </location>
</feature>
<feature type="transmembrane region" description="Helical" evidence="1">
    <location>
        <begin position="357"/>
        <end position="374"/>
    </location>
</feature>
<accession>A0A7Y0EJN4</accession>
<feature type="transmembrane region" description="Helical" evidence="1">
    <location>
        <begin position="191"/>
        <end position="210"/>
    </location>
</feature>
<dbReference type="GO" id="GO:0009636">
    <property type="term" value="P:response to toxic substance"/>
    <property type="evidence" value="ECO:0007669"/>
    <property type="project" value="TreeGrafter"/>
</dbReference>
<dbReference type="Pfam" id="PF07853">
    <property type="entry name" value="DUF1648"/>
    <property type="match status" value="1"/>
</dbReference>
<evidence type="ECO:0000313" key="4">
    <source>
        <dbReference type="EMBL" id="NMM64699.1"/>
    </source>
</evidence>
<dbReference type="Proteomes" id="UP000537131">
    <property type="component" value="Unassembled WGS sequence"/>
</dbReference>
<keyword evidence="1" id="KW-0472">Membrane</keyword>
<keyword evidence="5" id="KW-1185">Reference proteome</keyword>
<dbReference type="PANTHER" id="PTHR37810:SF9">
    <property type="entry name" value="MEMBRANE PROTEIN"/>
    <property type="match status" value="1"/>
</dbReference>
<organism evidence="4 5">
    <name type="scientific">Clostridium muellerianum</name>
    <dbReference type="NCBI Taxonomy" id="2716538"/>
    <lineage>
        <taxon>Bacteria</taxon>
        <taxon>Bacillati</taxon>
        <taxon>Bacillota</taxon>
        <taxon>Clostridia</taxon>
        <taxon>Eubacteriales</taxon>
        <taxon>Clostridiaceae</taxon>
        <taxon>Clostridium</taxon>
    </lineage>
</organism>
<feature type="transmembrane region" description="Helical" evidence="1">
    <location>
        <begin position="143"/>
        <end position="161"/>
    </location>
</feature>
<feature type="domain" description="DUF1648" evidence="2">
    <location>
        <begin position="151"/>
        <end position="200"/>
    </location>
</feature>
<evidence type="ECO:0000259" key="2">
    <source>
        <dbReference type="Pfam" id="PF07853"/>
    </source>
</evidence>